<dbReference type="SUPFAM" id="SSF50978">
    <property type="entry name" value="WD40 repeat-like"/>
    <property type="match status" value="1"/>
</dbReference>
<accession>A0A2B7XFR7</accession>
<evidence type="ECO:0000256" key="3">
    <source>
        <dbReference type="PROSITE-ProRule" id="PRU00221"/>
    </source>
</evidence>
<gene>
    <name evidence="5" type="ORF">AJ79_06232</name>
</gene>
<organism evidence="5 6">
    <name type="scientific">Helicocarpus griseus UAMH5409</name>
    <dbReference type="NCBI Taxonomy" id="1447875"/>
    <lineage>
        <taxon>Eukaryota</taxon>
        <taxon>Fungi</taxon>
        <taxon>Dikarya</taxon>
        <taxon>Ascomycota</taxon>
        <taxon>Pezizomycotina</taxon>
        <taxon>Eurotiomycetes</taxon>
        <taxon>Eurotiomycetidae</taxon>
        <taxon>Onygenales</taxon>
        <taxon>Ajellomycetaceae</taxon>
        <taxon>Helicocarpus</taxon>
    </lineage>
</organism>
<evidence type="ECO:0000256" key="4">
    <source>
        <dbReference type="SAM" id="MobiDB-lite"/>
    </source>
</evidence>
<evidence type="ECO:0000256" key="2">
    <source>
        <dbReference type="ARBA" id="ARBA00022737"/>
    </source>
</evidence>
<dbReference type="InterPro" id="IPR020472">
    <property type="entry name" value="WD40_PAC1"/>
</dbReference>
<evidence type="ECO:0000313" key="6">
    <source>
        <dbReference type="Proteomes" id="UP000223968"/>
    </source>
</evidence>
<dbReference type="STRING" id="1447875.A0A2B7XFR7"/>
<keyword evidence="1 3" id="KW-0853">WD repeat</keyword>
<dbReference type="OrthoDB" id="10264588at2759"/>
<evidence type="ECO:0000313" key="5">
    <source>
        <dbReference type="EMBL" id="PGH07562.1"/>
    </source>
</evidence>
<evidence type="ECO:0000256" key="1">
    <source>
        <dbReference type="ARBA" id="ARBA00022574"/>
    </source>
</evidence>
<feature type="repeat" description="WD" evidence="3">
    <location>
        <begin position="85"/>
        <end position="128"/>
    </location>
</feature>
<sequence length="334" mass="36823">MDFESQLAALQTELQNMETSSSVSRPNRDPASWLPGSQPRHFLEGHRETINSVAFHPLFSSIASCSDDCTIKIWDWELGELEITIKGHTKAVLDVNFGGPRCSILLASCSSDLTVKLWDLMNGYRNVRTLQGHDHSVNAVRFIPFEASGTSLSKSLLVSASRDHTLKIWDVSTRYCMRTIQGHTDWVQDVCPSPDGKSLISTAASYKHLASLAKLQKPPPASSTVEFMATGSRDKIIKLWDARGTCIKTLIGHDNWTTKRFGAGTLAKKGNASRHPKTCIKASSLASGELREQPKMGLCVPVRLPKAQMPITHTHIRCVIATGCVDQKLRIFAN</sequence>
<dbReference type="EMBL" id="PDNB01000108">
    <property type="protein sequence ID" value="PGH07562.1"/>
    <property type="molecule type" value="Genomic_DNA"/>
</dbReference>
<dbReference type="AlphaFoldDB" id="A0A2B7XFR7"/>
<dbReference type="Pfam" id="PF00400">
    <property type="entry name" value="WD40"/>
    <property type="match status" value="5"/>
</dbReference>
<dbReference type="Gene3D" id="2.130.10.10">
    <property type="entry name" value="YVTN repeat-like/Quinoprotein amine dehydrogenase"/>
    <property type="match status" value="2"/>
</dbReference>
<dbReference type="CDD" id="cd00200">
    <property type="entry name" value="WD40"/>
    <property type="match status" value="1"/>
</dbReference>
<dbReference type="Proteomes" id="UP000223968">
    <property type="component" value="Unassembled WGS sequence"/>
</dbReference>
<comment type="caution">
    <text evidence="5">The sequence shown here is derived from an EMBL/GenBank/DDBJ whole genome shotgun (WGS) entry which is preliminary data.</text>
</comment>
<dbReference type="InterPro" id="IPR019775">
    <property type="entry name" value="WD40_repeat_CS"/>
</dbReference>
<protein>
    <submittedName>
        <fullName evidence="5">Uncharacterized protein</fullName>
    </submittedName>
</protein>
<dbReference type="InterPro" id="IPR001680">
    <property type="entry name" value="WD40_rpt"/>
</dbReference>
<dbReference type="PANTHER" id="PTHR19848">
    <property type="entry name" value="WD40 REPEAT PROTEIN"/>
    <property type="match status" value="1"/>
</dbReference>
<dbReference type="PROSITE" id="PS50082">
    <property type="entry name" value="WD_REPEATS_2"/>
    <property type="match status" value="3"/>
</dbReference>
<dbReference type="SMART" id="SM00320">
    <property type="entry name" value="WD40"/>
    <property type="match status" value="4"/>
</dbReference>
<feature type="region of interest" description="Disordered" evidence="4">
    <location>
        <begin position="16"/>
        <end position="36"/>
    </location>
</feature>
<proteinExistence type="predicted"/>
<dbReference type="PROSITE" id="PS50294">
    <property type="entry name" value="WD_REPEATS_REGION"/>
    <property type="match status" value="3"/>
</dbReference>
<dbReference type="PRINTS" id="PR00320">
    <property type="entry name" value="GPROTEINBRPT"/>
</dbReference>
<dbReference type="InterPro" id="IPR015943">
    <property type="entry name" value="WD40/YVTN_repeat-like_dom_sf"/>
</dbReference>
<dbReference type="InterPro" id="IPR036322">
    <property type="entry name" value="WD40_repeat_dom_sf"/>
</dbReference>
<dbReference type="PROSITE" id="PS00678">
    <property type="entry name" value="WD_REPEATS_1"/>
    <property type="match status" value="2"/>
</dbReference>
<keyword evidence="6" id="KW-1185">Reference proteome</keyword>
<name>A0A2B7XFR7_9EURO</name>
<feature type="repeat" description="WD" evidence="3">
    <location>
        <begin position="43"/>
        <end position="84"/>
    </location>
</feature>
<keyword evidence="2" id="KW-0677">Repeat</keyword>
<reference evidence="5 6" key="1">
    <citation type="submission" date="2017-10" db="EMBL/GenBank/DDBJ databases">
        <title>Comparative genomics in systemic dimorphic fungi from Ajellomycetaceae.</title>
        <authorList>
            <person name="Munoz J.F."/>
            <person name="Mcewen J.G."/>
            <person name="Clay O.K."/>
            <person name="Cuomo C.A."/>
        </authorList>
    </citation>
    <scope>NUCLEOTIDE SEQUENCE [LARGE SCALE GENOMIC DNA]</scope>
    <source>
        <strain evidence="5 6">UAMH5409</strain>
    </source>
</reference>
<feature type="repeat" description="WD" evidence="3">
    <location>
        <begin position="130"/>
        <end position="179"/>
    </location>
</feature>
<feature type="compositionally biased region" description="Polar residues" evidence="4">
    <location>
        <begin position="16"/>
        <end position="25"/>
    </location>
</feature>
<dbReference type="PANTHER" id="PTHR19848:SF8">
    <property type="entry name" value="F-BOX AND WD REPEAT DOMAIN CONTAINING 7"/>
    <property type="match status" value="1"/>
</dbReference>